<accession>A0A914YNK6</accession>
<reference evidence="8" key="1">
    <citation type="submission" date="2022-11" db="UniProtKB">
        <authorList>
            <consortium name="WormBaseParasite"/>
        </authorList>
    </citation>
    <scope>IDENTIFICATION</scope>
</reference>
<feature type="transmembrane region" description="Helical" evidence="5">
    <location>
        <begin position="284"/>
        <end position="307"/>
    </location>
</feature>
<feature type="transmembrane region" description="Helical" evidence="5">
    <location>
        <begin position="92"/>
        <end position="114"/>
    </location>
</feature>
<keyword evidence="4 5" id="KW-0472">Membrane</keyword>
<evidence type="ECO:0000256" key="5">
    <source>
        <dbReference type="SAM" id="Phobius"/>
    </source>
</evidence>
<dbReference type="GO" id="GO:0022857">
    <property type="term" value="F:transmembrane transporter activity"/>
    <property type="evidence" value="ECO:0007669"/>
    <property type="project" value="InterPro"/>
</dbReference>
<evidence type="ECO:0000313" key="8">
    <source>
        <dbReference type="WBParaSite" id="PSU_v2.g20997.t1"/>
    </source>
</evidence>
<evidence type="ECO:0000256" key="2">
    <source>
        <dbReference type="ARBA" id="ARBA00022692"/>
    </source>
</evidence>
<dbReference type="Proteomes" id="UP000887577">
    <property type="component" value="Unplaced"/>
</dbReference>
<protein>
    <submittedName>
        <fullName evidence="8">Major facilitator superfamily (MFS) profile domain-containing protein</fullName>
    </submittedName>
</protein>
<feature type="transmembrane region" description="Helical" evidence="5">
    <location>
        <begin position="242"/>
        <end position="264"/>
    </location>
</feature>
<keyword evidence="7" id="KW-1185">Reference proteome</keyword>
<name>A0A914YNK6_9BILA</name>
<keyword evidence="3 5" id="KW-1133">Transmembrane helix</keyword>
<dbReference type="Pfam" id="PF07690">
    <property type="entry name" value="MFS_1"/>
    <property type="match status" value="1"/>
</dbReference>
<dbReference type="PANTHER" id="PTHR23510">
    <property type="entry name" value="INNER MEMBRANE TRANSPORT PROTEIN YAJR"/>
    <property type="match status" value="1"/>
</dbReference>
<feature type="transmembrane region" description="Helical" evidence="5">
    <location>
        <begin position="130"/>
        <end position="148"/>
    </location>
</feature>
<organism evidence="7 8">
    <name type="scientific">Panagrolaimus superbus</name>
    <dbReference type="NCBI Taxonomy" id="310955"/>
    <lineage>
        <taxon>Eukaryota</taxon>
        <taxon>Metazoa</taxon>
        <taxon>Ecdysozoa</taxon>
        <taxon>Nematoda</taxon>
        <taxon>Chromadorea</taxon>
        <taxon>Rhabditida</taxon>
        <taxon>Tylenchina</taxon>
        <taxon>Panagrolaimomorpha</taxon>
        <taxon>Panagrolaimoidea</taxon>
        <taxon>Panagrolaimidae</taxon>
        <taxon>Panagrolaimus</taxon>
    </lineage>
</organism>
<dbReference type="PANTHER" id="PTHR23510:SF25">
    <property type="entry name" value="MFS DOMAIN-CONTAINING PROTEIN"/>
    <property type="match status" value="1"/>
</dbReference>
<feature type="transmembrane region" description="Helical" evidence="5">
    <location>
        <begin position="319"/>
        <end position="337"/>
    </location>
</feature>
<dbReference type="AlphaFoldDB" id="A0A914YNK6"/>
<feature type="transmembrane region" description="Helical" evidence="5">
    <location>
        <begin position="39"/>
        <end position="58"/>
    </location>
</feature>
<keyword evidence="2 5" id="KW-0812">Transmembrane</keyword>
<dbReference type="Gene3D" id="1.20.1250.20">
    <property type="entry name" value="MFS general substrate transporter like domains"/>
    <property type="match status" value="2"/>
</dbReference>
<feature type="transmembrane region" description="Helical" evidence="5">
    <location>
        <begin position="401"/>
        <end position="420"/>
    </location>
</feature>
<feature type="transmembrane region" description="Helical" evidence="5">
    <location>
        <begin position="441"/>
        <end position="462"/>
    </location>
</feature>
<dbReference type="GO" id="GO:0005765">
    <property type="term" value="C:lysosomal membrane"/>
    <property type="evidence" value="ECO:0007669"/>
    <property type="project" value="TreeGrafter"/>
</dbReference>
<evidence type="ECO:0000256" key="3">
    <source>
        <dbReference type="ARBA" id="ARBA00022989"/>
    </source>
</evidence>
<dbReference type="InterPro" id="IPR051068">
    <property type="entry name" value="MFS_Domain-Containing_Protein"/>
</dbReference>
<feature type="transmembrane region" description="Helical" evidence="5">
    <location>
        <begin position="70"/>
        <end position="86"/>
    </location>
</feature>
<proteinExistence type="predicted"/>
<dbReference type="InterPro" id="IPR011701">
    <property type="entry name" value="MFS"/>
</dbReference>
<feature type="transmembrane region" description="Helical" evidence="5">
    <location>
        <begin position="168"/>
        <end position="190"/>
    </location>
</feature>
<feature type="transmembrane region" description="Helical" evidence="5">
    <location>
        <begin position="468"/>
        <end position="488"/>
    </location>
</feature>
<evidence type="ECO:0000256" key="1">
    <source>
        <dbReference type="ARBA" id="ARBA00004141"/>
    </source>
</evidence>
<comment type="subcellular location">
    <subcellularLocation>
        <location evidence="1">Membrane</location>
        <topology evidence="1">Multi-pass membrane protein</topology>
    </subcellularLocation>
</comment>
<dbReference type="InterPro" id="IPR036259">
    <property type="entry name" value="MFS_trans_sf"/>
</dbReference>
<dbReference type="InterPro" id="IPR020846">
    <property type="entry name" value="MFS_dom"/>
</dbReference>
<dbReference type="PROSITE" id="PS50850">
    <property type="entry name" value="MFS"/>
    <property type="match status" value="1"/>
</dbReference>
<evidence type="ECO:0000313" key="7">
    <source>
        <dbReference type="Proteomes" id="UP000887577"/>
    </source>
</evidence>
<sequence>MISNIVAFLGSVTMSSITPTVWPYMKKIDVNTPETLYGFIRGLYALGNIIFSMLSGWLSNKASDTRPALIIGKFVLIGAALSYLLIEVFHSAYVYVFIAFEFLLGTSVGICNVYRTHIAMASTEADRSKAFGITQFATSTGLIAGPLLQAAFSQIKYPGILLFAGIHFNLYTAPIFLAAVTSAIGIYLLFCHFDGQMRIRDIPAPVYTEDPTLLTTDEDTFLEEDKNNTKIEKEKSKNLPKYDILAVIVLILVKVTSELVILNLATVCPPYMMTAFEWNSEETIIVQTVLMFSIGAVSILFALSYIFFKMGQRINERTALAGALLLFLIFYAITYPWEYWPERISYQHVKGTPAPANRTMALDPVLRAVVAEALKPGSQIDIVGCNPDFAWCETTPRVNVWFYNIVSIVAIGIGLPLIHINLDILYSKVLGPIKQGTLQGVFVATGQILNVIGPVIFSQLYTFYGPKILWGLEIMVSGTALVMFFVFWKRVIPYSEMIAKNNKSSNIEVTKYPDKPIIKP</sequence>
<dbReference type="WBParaSite" id="PSU_v2.g20997.t1">
    <property type="protein sequence ID" value="PSU_v2.g20997.t1"/>
    <property type="gene ID" value="PSU_v2.g20997"/>
</dbReference>
<evidence type="ECO:0000259" key="6">
    <source>
        <dbReference type="PROSITE" id="PS50850"/>
    </source>
</evidence>
<evidence type="ECO:0000256" key="4">
    <source>
        <dbReference type="ARBA" id="ARBA00023136"/>
    </source>
</evidence>
<feature type="domain" description="Major facilitator superfamily (MFS) profile" evidence="6">
    <location>
        <begin position="1"/>
        <end position="496"/>
    </location>
</feature>
<dbReference type="SUPFAM" id="SSF103473">
    <property type="entry name" value="MFS general substrate transporter"/>
    <property type="match status" value="1"/>
</dbReference>